<keyword evidence="3" id="KW-0418">Kinase</keyword>
<keyword evidence="1" id="KW-1133">Transmembrane helix</keyword>
<feature type="transmembrane region" description="Helical" evidence="1">
    <location>
        <begin position="39"/>
        <end position="57"/>
    </location>
</feature>
<dbReference type="EMBL" id="ACCL02000007">
    <property type="protein sequence ID" value="EET61168.1"/>
    <property type="molecule type" value="Genomic_DNA"/>
</dbReference>
<keyword evidence="1" id="KW-0472">Membrane</keyword>
<gene>
    <name evidence="3" type="ORF">BRYFOR_06813</name>
</gene>
<evidence type="ECO:0000313" key="4">
    <source>
        <dbReference type="Proteomes" id="UP000005561"/>
    </source>
</evidence>
<dbReference type="Proteomes" id="UP000005561">
    <property type="component" value="Unassembled WGS sequence"/>
</dbReference>
<dbReference type="Gene3D" id="3.30.565.10">
    <property type="entry name" value="Histidine kinase-like ATPase, C-terminal domain"/>
    <property type="match status" value="1"/>
</dbReference>
<dbReference type="InterPro" id="IPR032834">
    <property type="entry name" value="NatK-like_C"/>
</dbReference>
<evidence type="ECO:0000259" key="2">
    <source>
        <dbReference type="Pfam" id="PF14501"/>
    </source>
</evidence>
<protein>
    <submittedName>
        <fullName evidence="3">Sensor histidine kinase VirS family protein</fullName>
    </submittedName>
</protein>
<evidence type="ECO:0000313" key="3">
    <source>
        <dbReference type="EMBL" id="EET61168.1"/>
    </source>
</evidence>
<accession>C6LDW4</accession>
<proteinExistence type="predicted"/>
<feature type="domain" description="Sensor histidine kinase NatK-like C-terminal" evidence="2">
    <location>
        <begin position="353"/>
        <end position="456"/>
    </location>
</feature>
<feature type="transmembrane region" description="Helical" evidence="1">
    <location>
        <begin position="107"/>
        <end position="129"/>
    </location>
</feature>
<feature type="transmembrane region" description="Helical" evidence="1">
    <location>
        <begin position="219"/>
        <end position="242"/>
    </location>
</feature>
<evidence type="ECO:0000256" key="1">
    <source>
        <dbReference type="SAM" id="Phobius"/>
    </source>
</evidence>
<keyword evidence="1" id="KW-0812">Transmembrane</keyword>
<name>C6LDW4_9FIRM</name>
<reference evidence="3" key="1">
    <citation type="submission" date="2009-07" db="EMBL/GenBank/DDBJ databases">
        <authorList>
            <person name="Weinstock G."/>
            <person name="Sodergren E."/>
            <person name="Clifton S."/>
            <person name="Fulton L."/>
            <person name="Fulton B."/>
            <person name="Courtney L."/>
            <person name="Fronick C."/>
            <person name="Harrison M."/>
            <person name="Strong C."/>
            <person name="Farmer C."/>
            <person name="Delahaunty K."/>
            <person name="Markovic C."/>
            <person name="Hall O."/>
            <person name="Minx P."/>
            <person name="Tomlinson C."/>
            <person name="Mitreva M."/>
            <person name="Nelson J."/>
            <person name="Hou S."/>
            <person name="Wollam A."/>
            <person name="Pepin K.H."/>
            <person name="Johnson M."/>
            <person name="Bhonagiri V."/>
            <person name="Nash W.E."/>
            <person name="Warren W."/>
            <person name="Chinwalla A."/>
            <person name="Mardis E.R."/>
            <person name="Wilson R.K."/>
        </authorList>
    </citation>
    <scope>NUCLEOTIDE SEQUENCE [LARGE SCALE GENOMIC DNA]</scope>
    <source>
        <strain evidence="3">DSM 14469</strain>
    </source>
</reference>
<keyword evidence="3" id="KW-0808">Transferase</keyword>
<dbReference type="InterPro" id="IPR036890">
    <property type="entry name" value="HATPase_C_sf"/>
</dbReference>
<dbReference type="Pfam" id="PF14501">
    <property type="entry name" value="HATPase_c_5"/>
    <property type="match status" value="1"/>
</dbReference>
<feature type="transmembrane region" description="Helical" evidence="1">
    <location>
        <begin position="180"/>
        <end position="199"/>
    </location>
</feature>
<keyword evidence="4" id="KW-1185">Reference proteome</keyword>
<feature type="transmembrane region" description="Helical" evidence="1">
    <location>
        <begin position="14"/>
        <end position="32"/>
    </location>
</feature>
<dbReference type="GO" id="GO:0016301">
    <property type="term" value="F:kinase activity"/>
    <property type="evidence" value="ECO:0007669"/>
    <property type="project" value="UniProtKB-KW"/>
</dbReference>
<dbReference type="SUPFAM" id="SSF55874">
    <property type="entry name" value="ATPase domain of HSP90 chaperone/DNA topoisomerase II/histidine kinase"/>
    <property type="match status" value="1"/>
</dbReference>
<dbReference type="AlphaFoldDB" id="C6LDW4"/>
<dbReference type="eggNOG" id="COG3290">
    <property type="taxonomic scope" value="Bacteria"/>
</dbReference>
<feature type="transmembrane region" description="Helical" evidence="1">
    <location>
        <begin position="77"/>
        <end position="95"/>
    </location>
</feature>
<feature type="transmembrane region" description="Helical" evidence="1">
    <location>
        <begin position="141"/>
        <end position="159"/>
    </location>
</feature>
<dbReference type="CDD" id="cd16935">
    <property type="entry name" value="HATPase_AgrC-ComD-like"/>
    <property type="match status" value="1"/>
</dbReference>
<dbReference type="STRING" id="168384.SAMN05660368_01129"/>
<organism evidence="3 4">
    <name type="scientific">Marvinbryantia formatexigens DSM 14469</name>
    <dbReference type="NCBI Taxonomy" id="478749"/>
    <lineage>
        <taxon>Bacteria</taxon>
        <taxon>Bacillati</taxon>
        <taxon>Bacillota</taxon>
        <taxon>Clostridia</taxon>
        <taxon>Lachnospirales</taxon>
        <taxon>Lachnospiraceae</taxon>
        <taxon>Marvinbryantia</taxon>
    </lineage>
</organism>
<sequence>MRMELTPVNVINQIVAWFAVTILEMIFIIDNVPYWKSVIPKWIAGNAAGIIFVLLYFPYYDLAKFTASRQLETVMIYIWWIVFYFLTILLMRWWFGLSIGQTMVRCIMGICLFAIGNAVIQNFILGLWFPELAEKDTMLYLLLYTACYFLLGATGYFFFARNMRLVENLYGIDSPMVCGFLSILLIFANIVWDISNGIFKHGIEPLMLTDKYNTIVSTVQYFCAFTSVVFSLFVLGILFLFYRITYLRQEENMLQYLQNEKEKQYEYSKQNMEVINQKCHDLKRQIQALRFSRDEEKEKLYQETQSAADFFDYVVKTDNEILNTILTEKGLICHNKRIRLTCTVNGGDFNRISVIDLYTIFSNALDNAIECVEKYEEEKKIIAVNISQIGKMNCIMIENYFDGELIFQNGQLLTSKEDTYYHGFGVRSIQMLSKKYKGDMRISHTNHTFSLQIMLPA</sequence>
<comment type="caution">
    <text evidence="3">The sequence shown here is derived from an EMBL/GenBank/DDBJ whole genome shotgun (WGS) entry which is preliminary data.</text>
</comment>